<accession>A0ACC2BLM8</accession>
<evidence type="ECO:0000313" key="1">
    <source>
        <dbReference type="EMBL" id="KAJ7530644.1"/>
    </source>
</evidence>
<dbReference type="EMBL" id="CM055105">
    <property type="protein sequence ID" value="KAJ7530644.1"/>
    <property type="molecule type" value="Genomic_DNA"/>
</dbReference>
<protein>
    <submittedName>
        <fullName evidence="1">Uncharacterized protein</fullName>
    </submittedName>
</protein>
<name>A0ACC2BLM8_DIPCM</name>
<gene>
    <name evidence="1" type="ORF">O6H91_14G012400</name>
</gene>
<evidence type="ECO:0000313" key="2">
    <source>
        <dbReference type="Proteomes" id="UP001162992"/>
    </source>
</evidence>
<comment type="caution">
    <text evidence="1">The sequence shown here is derived from an EMBL/GenBank/DDBJ whole genome shotgun (WGS) entry which is preliminary data.</text>
</comment>
<keyword evidence="2" id="KW-1185">Reference proteome</keyword>
<dbReference type="Proteomes" id="UP001162992">
    <property type="component" value="Chromosome 14"/>
</dbReference>
<reference evidence="2" key="1">
    <citation type="journal article" date="2024" name="Proc. Natl. Acad. Sci. U.S.A.">
        <title>Extraordinary preservation of gene collinearity over three hundred million years revealed in homosporous lycophytes.</title>
        <authorList>
            <person name="Li C."/>
            <person name="Wickell D."/>
            <person name="Kuo L.Y."/>
            <person name="Chen X."/>
            <person name="Nie B."/>
            <person name="Liao X."/>
            <person name="Peng D."/>
            <person name="Ji J."/>
            <person name="Jenkins J."/>
            <person name="Williams M."/>
            <person name="Shu S."/>
            <person name="Plott C."/>
            <person name="Barry K."/>
            <person name="Rajasekar S."/>
            <person name="Grimwood J."/>
            <person name="Han X."/>
            <person name="Sun S."/>
            <person name="Hou Z."/>
            <person name="He W."/>
            <person name="Dai G."/>
            <person name="Sun C."/>
            <person name="Schmutz J."/>
            <person name="Leebens-Mack J.H."/>
            <person name="Li F.W."/>
            <person name="Wang L."/>
        </authorList>
    </citation>
    <scope>NUCLEOTIDE SEQUENCE [LARGE SCALE GENOMIC DNA]</scope>
    <source>
        <strain evidence="2">cv. PW_Plant_1</strain>
    </source>
</reference>
<sequence>MSTVEPNEDEISLFLKPFHKRADLAEERLAKLEAVLTSNTDSIGFEQNVLLDSLVELRSKLEKARNEQVKEREEAKKENEKLAAENLKLQYRITHLLSALKEADKELANAISM</sequence>
<proteinExistence type="predicted"/>
<organism evidence="1 2">
    <name type="scientific">Diphasiastrum complanatum</name>
    <name type="common">Issler's clubmoss</name>
    <name type="synonym">Lycopodium complanatum</name>
    <dbReference type="NCBI Taxonomy" id="34168"/>
    <lineage>
        <taxon>Eukaryota</taxon>
        <taxon>Viridiplantae</taxon>
        <taxon>Streptophyta</taxon>
        <taxon>Embryophyta</taxon>
        <taxon>Tracheophyta</taxon>
        <taxon>Lycopodiopsida</taxon>
        <taxon>Lycopodiales</taxon>
        <taxon>Lycopodiaceae</taxon>
        <taxon>Lycopodioideae</taxon>
        <taxon>Diphasiastrum</taxon>
    </lineage>
</organism>